<dbReference type="SUPFAM" id="SSF48726">
    <property type="entry name" value="Immunoglobulin"/>
    <property type="match status" value="1"/>
</dbReference>
<evidence type="ECO:0000313" key="3">
    <source>
        <dbReference type="EMBL" id="TWW70129.1"/>
    </source>
</evidence>
<dbReference type="EMBL" id="RHFK02000010">
    <property type="protein sequence ID" value="TWW70129.1"/>
    <property type="molecule type" value="Genomic_DNA"/>
</dbReference>
<evidence type="ECO:0000313" key="4">
    <source>
        <dbReference type="Proteomes" id="UP000324091"/>
    </source>
</evidence>
<dbReference type="PROSITE" id="PS50835">
    <property type="entry name" value="IG_LIKE"/>
    <property type="match status" value="1"/>
</dbReference>
<dbReference type="Pfam" id="PF08205">
    <property type="entry name" value="C2-set_2"/>
    <property type="match status" value="1"/>
</dbReference>
<dbReference type="InterPro" id="IPR013162">
    <property type="entry name" value="CD80_C2-set"/>
</dbReference>
<gene>
    <name evidence="3" type="ORF">D4764_18G0009350</name>
</gene>
<evidence type="ECO:0000259" key="2">
    <source>
        <dbReference type="PROSITE" id="PS50835"/>
    </source>
</evidence>
<dbReference type="Gene3D" id="2.60.40.10">
    <property type="entry name" value="Immunoglobulins"/>
    <property type="match status" value="1"/>
</dbReference>
<dbReference type="GO" id="GO:0005178">
    <property type="term" value="F:integrin binding"/>
    <property type="evidence" value="ECO:0007669"/>
    <property type="project" value="InterPro"/>
</dbReference>
<dbReference type="Proteomes" id="UP000324091">
    <property type="component" value="Chromosome 18"/>
</dbReference>
<dbReference type="AlphaFoldDB" id="A0A5C6NTY1"/>
<organism evidence="3 4">
    <name type="scientific">Takifugu flavidus</name>
    <name type="common">sansaifugu</name>
    <dbReference type="NCBI Taxonomy" id="433684"/>
    <lineage>
        <taxon>Eukaryota</taxon>
        <taxon>Metazoa</taxon>
        <taxon>Chordata</taxon>
        <taxon>Craniata</taxon>
        <taxon>Vertebrata</taxon>
        <taxon>Euteleostomi</taxon>
        <taxon>Actinopterygii</taxon>
        <taxon>Neopterygii</taxon>
        <taxon>Teleostei</taxon>
        <taxon>Neoteleostei</taxon>
        <taxon>Acanthomorphata</taxon>
        <taxon>Eupercaria</taxon>
        <taxon>Tetraodontiformes</taxon>
        <taxon>Tetradontoidea</taxon>
        <taxon>Tetraodontidae</taxon>
        <taxon>Takifugu</taxon>
    </lineage>
</organism>
<name>A0A5C6NTY1_9TELE</name>
<dbReference type="InterPro" id="IPR047012">
    <property type="entry name" value="ICAM_VCAM"/>
</dbReference>
<keyword evidence="1" id="KW-1015">Disulfide bond</keyword>
<dbReference type="PANTHER" id="PTHR13771">
    <property type="entry name" value="INTERCELLULAR ADHESION MOLECULE"/>
    <property type="match status" value="1"/>
</dbReference>
<keyword evidence="4" id="KW-1185">Reference proteome</keyword>
<dbReference type="InterPro" id="IPR007110">
    <property type="entry name" value="Ig-like_dom"/>
</dbReference>
<dbReference type="GO" id="GO:0007155">
    <property type="term" value="P:cell adhesion"/>
    <property type="evidence" value="ECO:0007669"/>
    <property type="project" value="InterPro"/>
</dbReference>
<dbReference type="InterPro" id="IPR013783">
    <property type="entry name" value="Ig-like_fold"/>
</dbReference>
<feature type="domain" description="Ig-like" evidence="2">
    <location>
        <begin position="94"/>
        <end position="196"/>
    </location>
</feature>
<evidence type="ECO:0000256" key="1">
    <source>
        <dbReference type="ARBA" id="ARBA00023157"/>
    </source>
</evidence>
<dbReference type="PANTHER" id="PTHR13771:SF9">
    <property type="entry name" value="INTERCELLULAR ADHESION MOLECULE 5"/>
    <property type="match status" value="1"/>
</dbReference>
<protein>
    <recommendedName>
        <fullName evidence="2">Ig-like domain-containing protein</fullName>
    </recommendedName>
</protein>
<accession>A0A5C6NTY1</accession>
<sequence>MQDFPALFPCRITRYRPCLSSFCLPCLFPGQPTSVLPLTTTSASASLVPVGSPGLDFSARPRLRCCSSHSPSLQLIDFVRAQKNGLFPVFPGLPEFLFAQTPDSVSVSADVTQEGAEMVLSCDVTNVAPLQALRVKWYIGNDTVHTQMFNDTSRTPASVISTLRTTAGREDNGVEFRCAAELHLGPNGPELVPTVTSSAYTAVVLCGFLSFHPSLQFYH</sequence>
<comment type="caution">
    <text evidence="3">The sequence shown here is derived from an EMBL/GenBank/DDBJ whole genome shotgun (WGS) entry which is preliminary data.</text>
</comment>
<proteinExistence type="predicted"/>
<dbReference type="InterPro" id="IPR036179">
    <property type="entry name" value="Ig-like_dom_sf"/>
</dbReference>
<reference evidence="3 4" key="1">
    <citation type="submission" date="2019-04" db="EMBL/GenBank/DDBJ databases">
        <title>Chromosome genome assembly for Takifugu flavidus.</title>
        <authorList>
            <person name="Xiao S."/>
        </authorList>
    </citation>
    <scope>NUCLEOTIDE SEQUENCE [LARGE SCALE GENOMIC DNA]</scope>
    <source>
        <strain evidence="3">HTHZ2018</strain>
        <tissue evidence="3">Muscle</tissue>
    </source>
</reference>